<accession>A0ABU5EA70</accession>
<proteinExistence type="predicted"/>
<evidence type="ECO:0000313" key="4">
    <source>
        <dbReference type="Proteomes" id="UP001279642"/>
    </source>
</evidence>
<sequence length="133" mass="15187">MSRYVKGAILGSVTLLLLASQAGAACPTSQKCDLGDQQQRVEDLQRETDALRSSVLLNEEELQQALYDLRVPQSSPTPLQRQRDRETIKRAQDNLRESQRDYWRSQNELLDSQQTLQRMKQPVPPSYQTQSGL</sequence>
<gene>
    <name evidence="3" type="ORF">SMD27_08520</name>
</gene>
<evidence type="ECO:0000256" key="1">
    <source>
        <dbReference type="SAM" id="MobiDB-lite"/>
    </source>
</evidence>
<dbReference type="RefSeq" id="WP_320507943.1">
    <property type="nucleotide sequence ID" value="NZ_JAXCLW010000002.1"/>
</dbReference>
<dbReference type="PROSITE" id="PS51257">
    <property type="entry name" value="PROKAR_LIPOPROTEIN"/>
    <property type="match status" value="1"/>
</dbReference>
<feature type="signal peptide" evidence="2">
    <location>
        <begin position="1"/>
        <end position="24"/>
    </location>
</feature>
<feature type="region of interest" description="Disordered" evidence="1">
    <location>
        <begin position="67"/>
        <end position="87"/>
    </location>
</feature>
<keyword evidence="2" id="KW-0732">Signal</keyword>
<reference evidence="3 4" key="1">
    <citation type="journal article" date="2016" name="Antonie Van Leeuwenhoek">
        <title>Dongia soli sp. nov., isolated from soil from Dokdo, Korea.</title>
        <authorList>
            <person name="Kim D.U."/>
            <person name="Lee H."/>
            <person name="Kim H."/>
            <person name="Kim S.G."/>
            <person name="Ka J.O."/>
        </authorList>
    </citation>
    <scope>NUCLEOTIDE SEQUENCE [LARGE SCALE GENOMIC DNA]</scope>
    <source>
        <strain evidence="3 4">D78</strain>
    </source>
</reference>
<feature type="chain" id="PRO_5046040493" evidence="2">
    <location>
        <begin position="25"/>
        <end position="133"/>
    </location>
</feature>
<keyword evidence="4" id="KW-1185">Reference proteome</keyword>
<dbReference type="Proteomes" id="UP001279642">
    <property type="component" value="Unassembled WGS sequence"/>
</dbReference>
<evidence type="ECO:0000256" key="2">
    <source>
        <dbReference type="SAM" id="SignalP"/>
    </source>
</evidence>
<name>A0ABU5EA70_9PROT</name>
<protein>
    <submittedName>
        <fullName evidence="3">Uncharacterized protein</fullName>
    </submittedName>
</protein>
<evidence type="ECO:0000313" key="3">
    <source>
        <dbReference type="EMBL" id="MDY0882885.1"/>
    </source>
</evidence>
<organism evidence="3 4">
    <name type="scientific">Dongia soli</name>
    <dbReference type="NCBI Taxonomy" id="600628"/>
    <lineage>
        <taxon>Bacteria</taxon>
        <taxon>Pseudomonadati</taxon>
        <taxon>Pseudomonadota</taxon>
        <taxon>Alphaproteobacteria</taxon>
        <taxon>Rhodospirillales</taxon>
        <taxon>Dongiaceae</taxon>
        <taxon>Dongia</taxon>
    </lineage>
</organism>
<dbReference type="EMBL" id="JAXCLW010000002">
    <property type="protein sequence ID" value="MDY0882885.1"/>
    <property type="molecule type" value="Genomic_DNA"/>
</dbReference>
<comment type="caution">
    <text evidence="3">The sequence shown here is derived from an EMBL/GenBank/DDBJ whole genome shotgun (WGS) entry which is preliminary data.</text>
</comment>